<dbReference type="EMBL" id="CM051398">
    <property type="protein sequence ID" value="KAJ4718811.1"/>
    <property type="molecule type" value="Genomic_DNA"/>
</dbReference>
<proteinExistence type="predicted"/>
<evidence type="ECO:0000313" key="1">
    <source>
        <dbReference type="EMBL" id="KAJ4718811.1"/>
    </source>
</evidence>
<sequence length="956" mass="110496">MFDAIISPLLEQLISMAFQEAGERVRLVTGVEDEVKKLTSNFRAIQAVLADAEQRQMKEETVRFWLQQLKYASYDMEDVLDEWNTARMKLRIEGVDDDDENALVPKKVCSFFPTPCFGFKQVFLRRDIALKIKEINRNLDDISKQKDMFNFHLNVSNRNEKPERLPTTSLIDESEISGRVVEKNMLVNSLVCESSNSEQKGLHIISLVGMGGIGKTTLAQLAYNNDQVKRSFDIRIWVCVSDPFDEIRTARAIIEALENKPCKLVEFQSLLTHIQKIIEGKFFFLVLDDVWSEDHSKWEPFYHCLKNGQHRSKILITTRKETVAHMMESTDIISIKQLAEEECWSLFRRIAFSTRSNEECEKLEEVGRKIVSKCKGLPLAAKTIGSLLRFKKTEEEWQRILYSDLWKVEEINKNLLAPLLLSYNDLPPIIKICFLYCAVFPKDYRIEKYELIRLWMAQGYLTVEKGEEMEVLGEEYFHMLATRSFFQEFEKDDDDNIISCKMHDMIHDFAQFMHKKECFTIEISSCDDPLLDSLEEKTCLHALFIIRDTGLFPISIYRAKRLRSLLIKCEGHDDKSLSPEVISKIFGELTSLRALVFTDYFGSGSIQQIPVEIGNLIHLRYLDLSGQLIEKLPEELCHLYNLQILDISLCKNLKELPQGIGKLINLTQLRNFGTGLMYMPIEITRLTSLRILDKFVMGVSVNGRQACSLESLKHLKLLQKCYIYGLGSVSDVSEGKRLKLHENIKNLRRLGLSFIPMNKQDRRKKEDDEELLETLQPPQNLKIMLISGYRGNADWPTWMLSLTNLRDLRLLDCINCEHLPPLGKLPSLEVVVVWAMPHLKRVGDEFLGTESGHGSSSSSSLSVIAFPKLKWFTIHEMRELEEWVFEITGNVEIMPRLSSLQIYDCPKLKAVPDRILQKTTLENLVIRDCPILKERYNKQTGQEFSTISHIPKINIY</sequence>
<name>A0ACC1Y519_MELAZ</name>
<dbReference type="Proteomes" id="UP001164539">
    <property type="component" value="Chromosome 5"/>
</dbReference>
<keyword evidence="2" id="KW-1185">Reference proteome</keyword>
<reference evidence="1 2" key="1">
    <citation type="journal article" date="2023" name="Science">
        <title>Complex scaffold remodeling in plant triterpene biosynthesis.</title>
        <authorList>
            <person name="De La Pena R."/>
            <person name="Hodgson H."/>
            <person name="Liu J.C."/>
            <person name="Stephenson M.J."/>
            <person name="Martin A.C."/>
            <person name="Owen C."/>
            <person name="Harkess A."/>
            <person name="Leebens-Mack J."/>
            <person name="Jimenez L.E."/>
            <person name="Osbourn A."/>
            <person name="Sattely E.S."/>
        </authorList>
    </citation>
    <scope>NUCLEOTIDE SEQUENCE [LARGE SCALE GENOMIC DNA]</scope>
    <source>
        <strain evidence="2">cv. JPN11</strain>
        <tissue evidence="1">Leaf</tissue>
    </source>
</reference>
<accession>A0ACC1Y519</accession>
<protein>
    <submittedName>
        <fullName evidence="1">Disease resistance protein</fullName>
    </submittedName>
</protein>
<organism evidence="1 2">
    <name type="scientific">Melia azedarach</name>
    <name type="common">Chinaberry tree</name>
    <dbReference type="NCBI Taxonomy" id="155640"/>
    <lineage>
        <taxon>Eukaryota</taxon>
        <taxon>Viridiplantae</taxon>
        <taxon>Streptophyta</taxon>
        <taxon>Embryophyta</taxon>
        <taxon>Tracheophyta</taxon>
        <taxon>Spermatophyta</taxon>
        <taxon>Magnoliopsida</taxon>
        <taxon>eudicotyledons</taxon>
        <taxon>Gunneridae</taxon>
        <taxon>Pentapetalae</taxon>
        <taxon>rosids</taxon>
        <taxon>malvids</taxon>
        <taxon>Sapindales</taxon>
        <taxon>Meliaceae</taxon>
        <taxon>Melia</taxon>
    </lineage>
</organism>
<comment type="caution">
    <text evidence="1">The sequence shown here is derived from an EMBL/GenBank/DDBJ whole genome shotgun (WGS) entry which is preliminary data.</text>
</comment>
<evidence type="ECO:0000313" key="2">
    <source>
        <dbReference type="Proteomes" id="UP001164539"/>
    </source>
</evidence>
<gene>
    <name evidence="1" type="ORF">OWV82_010447</name>
</gene>